<evidence type="ECO:0000256" key="1">
    <source>
        <dbReference type="SAM" id="MobiDB-lite"/>
    </source>
</evidence>
<dbReference type="EMBL" id="CM000834">
    <property type="protein sequence ID" value="KRH75765.1"/>
    <property type="molecule type" value="Genomic_DNA"/>
</dbReference>
<dbReference type="AlphaFoldDB" id="A0A0R0LGE6"/>
<feature type="region of interest" description="Disordered" evidence="1">
    <location>
        <begin position="211"/>
        <end position="251"/>
    </location>
</feature>
<dbReference type="Pfam" id="PF14223">
    <property type="entry name" value="Retrotran_gag_2"/>
    <property type="match status" value="1"/>
</dbReference>
<proteinExistence type="predicted"/>
<gene>
    <name evidence="2" type="ORF">GLYMA_01G107400</name>
</gene>
<reference evidence="3" key="2">
    <citation type="submission" date="2018-02" db="UniProtKB">
        <authorList>
            <consortium name="EnsemblPlants"/>
        </authorList>
    </citation>
    <scope>IDENTIFICATION</scope>
    <source>
        <strain evidence="3">Williams 82</strain>
    </source>
</reference>
<dbReference type="PaxDb" id="3847-GLYMA01G26613.1"/>
<reference evidence="2" key="3">
    <citation type="submission" date="2018-07" db="EMBL/GenBank/DDBJ databases">
        <title>WGS assembly of Glycine max.</title>
        <authorList>
            <person name="Schmutz J."/>
            <person name="Cannon S."/>
            <person name="Schlueter J."/>
            <person name="Ma J."/>
            <person name="Mitros T."/>
            <person name="Nelson W."/>
            <person name="Hyten D."/>
            <person name="Song Q."/>
            <person name="Thelen J."/>
            <person name="Cheng J."/>
            <person name="Xu D."/>
            <person name="Hellsten U."/>
            <person name="May G."/>
            <person name="Yu Y."/>
            <person name="Sakurai T."/>
            <person name="Umezawa T."/>
            <person name="Bhattacharyya M."/>
            <person name="Sandhu D."/>
            <person name="Valliyodan B."/>
            <person name="Lindquist E."/>
            <person name="Peto M."/>
            <person name="Grant D."/>
            <person name="Shu S."/>
            <person name="Goodstein D."/>
            <person name="Barry K."/>
            <person name="Futrell-Griggs M."/>
            <person name="Abernathy B."/>
            <person name="Du J."/>
            <person name="Tian Z."/>
            <person name="Zhu L."/>
            <person name="Gill N."/>
            <person name="Joshi T."/>
            <person name="Libault M."/>
            <person name="Sethuraman A."/>
            <person name="Zhang X."/>
            <person name="Shinozaki K."/>
            <person name="Nguyen H."/>
            <person name="Wing R."/>
            <person name="Cregan P."/>
            <person name="Specht J."/>
            <person name="Grimwood J."/>
            <person name="Rokhsar D."/>
            <person name="Stacey G."/>
            <person name="Shoemaker R."/>
            <person name="Jackson S."/>
        </authorList>
    </citation>
    <scope>NUCLEOTIDE SEQUENCE</scope>
    <source>
        <tissue evidence="2">Callus</tissue>
    </source>
</reference>
<feature type="compositionally biased region" description="Acidic residues" evidence="1">
    <location>
        <begin position="225"/>
        <end position="241"/>
    </location>
</feature>
<dbReference type="Proteomes" id="UP000008827">
    <property type="component" value="Chromosome 1"/>
</dbReference>
<dbReference type="PANTHER" id="PTHR34676">
    <property type="entry name" value="DUF4219 DOMAIN-CONTAINING PROTEIN-RELATED"/>
    <property type="match status" value="1"/>
</dbReference>
<evidence type="ECO:0008006" key="5">
    <source>
        <dbReference type="Google" id="ProtNLM"/>
    </source>
</evidence>
<protein>
    <recommendedName>
        <fullName evidence="5">DUF4219 domain-containing protein</fullName>
    </recommendedName>
</protein>
<dbReference type="PANTHER" id="PTHR34676:SF27">
    <property type="entry name" value="ASPARTYL-TRNA SYNTHETASE"/>
    <property type="match status" value="1"/>
</dbReference>
<dbReference type="OMA" id="FRMEENK"/>
<name>A0A0R0LGE6_SOYBN</name>
<dbReference type="Gramene" id="KRH75765">
    <property type="protein sequence ID" value="KRH75765"/>
    <property type="gene ID" value="GLYMA_01G107400"/>
</dbReference>
<evidence type="ECO:0000313" key="3">
    <source>
        <dbReference type="EnsemblPlants" id="KRH75765"/>
    </source>
</evidence>
<sequence>MKVGYAVKKPPMFKGVNYDYWKERMIAFFESNHIDISNVVEKGNHNPLNPQRNEIPRDRWTDEHKSRFLLNSQARNALLCALSHEEYSKVHSFRNAKQMRDTLVITYEGFSKVKRNKLSLLTHKYELFSMEEGEDIQTMFGCFQTIMNKLRSLGRHYDMYDHIDKNLDSVTLEELIGILKVHEQELARDEGTKKGKLLALVAQRQKCSIASKESSSKAFAINDASTEEPNDDESDKEDDEMSVITRKIRKI</sequence>
<keyword evidence="4" id="KW-1185">Reference proteome</keyword>
<reference evidence="2 3" key="1">
    <citation type="journal article" date="2010" name="Nature">
        <title>Genome sequence of the palaeopolyploid soybean.</title>
        <authorList>
            <person name="Schmutz J."/>
            <person name="Cannon S.B."/>
            <person name="Schlueter J."/>
            <person name="Ma J."/>
            <person name="Mitros T."/>
            <person name="Nelson W."/>
            <person name="Hyten D.L."/>
            <person name="Song Q."/>
            <person name="Thelen J.J."/>
            <person name="Cheng J."/>
            <person name="Xu D."/>
            <person name="Hellsten U."/>
            <person name="May G.D."/>
            <person name="Yu Y."/>
            <person name="Sakurai T."/>
            <person name="Umezawa T."/>
            <person name="Bhattacharyya M.K."/>
            <person name="Sandhu D."/>
            <person name="Valliyodan B."/>
            <person name="Lindquist E."/>
            <person name="Peto M."/>
            <person name="Grant D."/>
            <person name="Shu S."/>
            <person name="Goodstein D."/>
            <person name="Barry K."/>
            <person name="Futrell-Griggs M."/>
            <person name="Abernathy B."/>
            <person name="Du J."/>
            <person name="Tian Z."/>
            <person name="Zhu L."/>
            <person name="Gill N."/>
            <person name="Joshi T."/>
            <person name="Libault M."/>
            <person name="Sethuraman A."/>
            <person name="Zhang X.-C."/>
            <person name="Shinozaki K."/>
            <person name="Nguyen H.T."/>
            <person name="Wing R.A."/>
            <person name="Cregan P."/>
            <person name="Specht J."/>
            <person name="Grimwood J."/>
            <person name="Rokhsar D."/>
            <person name="Stacey G."/>
            <person name="Shoemaker R.C."/>
            <person name="Jackson S.A."/>
        </authorList>
    </citation>
    <scope>NUCLEOTIDE SEQUENCE</scope>
    <source>
        <strain evidence="3">cv. Williams 82</strain>
        <tissue evidence="2">Callus</tissue>
    </source>
</reference>
<organism evidence="2">
    <name type="scientific">Glycine max</name>
    <name type="common">Soybean</name>
    <name type="synonym">Glycine hispida</name>
    <dbReference type="NCBI Taxonomy" id="3847"/>
    <lineage>
        <taxon>Eukaryota</taxon>
        <taxon>Viridiplantae</taxon>
        <taxon>Streptophyta</taxon>
        <taxon>Embryophyta</taxon>
        <taxon>Tracheophyta</taxon>
        <taxon>Spermatophyta</taxon>
        <taxon>Magnoliopsida</taxon>
        <taxon>eudicotyledons</taxon>
        <taxon>Gunneridae</taxon>
        <taxon>Pentapetalae</taxon>
        <taxon>rosids</taxon>
        <taxon>fabids</taxon>
        <taxon>Fabales</taxon>
        <taxon>Fabaceae</taxon>
        <taxon>Papilionoideae</taxon>
        <taxon>50 kb inversion clade</taxon>
        <taxon>NPAAA clade</taxon>
        <taxon>indigoferoid/millettioid clade</taxon>
        <taxon>Phaseoleae</taxon>
        <taxon>Glycine</taxon>
        <taxon>Glycine subgen. Soja</taxon>
    </lineage>
</organism>
<dbReference type="InParanoid" id="A0A0R0LGE6"/>
<dbReference type="EnsemblPlants" id="KRH75765">
    <property type="protein sequence ID" value="KRH75765"/>
    <property type="gene ID" value="GLYMA_01G107400"/>
</dbReference>
<evidence type="ECO:0000313" key="4">
    <source>
        <dbReference type="Proteomes" id="UP000008827"/>
    </source>
</evidence>
<evidence type="ECO:0000313" key="2">
    <source>
        <dbReference type="EMBL" id="KRH75765.1"/>
    </source>
</evidence>
<accession>A0A0R0LGE6</accession>
<dbReference type="SMR" id="A0A0R0LGE6"/>
<dbReference type="STRING" id="3847.A0A0R0LGE6"/>